<keyword evidence="10" id="KW-0812">Transmembrane</keyword>
<dbReference type="PANTHER" id="PTHR43706:SF47">
    <property type="entry name" value="EXTERNAL NADH-UBIQUINONE OXIDOREDUCTASE 1, MITOCHONDRIAL-RELATED"/>
    <property type="match status" value="1"/>
</dbReference>
<evidence type="ECO:0000256" key="4">
    <source>
        <dbReference type="ARBA" id="ARBA00022827"/>
    </source>
</evidence>
<keyword evidence="7" id="KW-0520">NAD</keyword>
<feature type="domain" description="External alternative NADH-ubiquinone oxidoreductase-like C-terminal" evidence="12">
    <location>
        <begin position="349"/>
        <end position="405"/>
    </location>
</feature>
<comment type="similarity">
    <text evidence="1">Belongs to the NADH dehydrogenase family.</text>
</comment>
<sequence length="425" mass="48096">MKKIIIIGGGFAGLNLAKDTTNKAYEITLVDKNNYVFFPPLLYQVATGFLEPSNISYPFRKLLRNKKNVNFVNGELLKIEANQKKVILSTCELTYDYLVFATGTVTNYFGMKNVQKNAIPMKTLNDALEMRNFLLQQIEEATRLLDNKKKLKEKLTIVVAGGGPTGVEISGMLAELRKTVFKKDYPEFNKHPFKTHIYLVDGSAQLLSPMSKKAQENTLIDLKKLGVKVYLNTQVTDFSNQKVLLSNGKIIETENLIWAAGVTTQQFEGIPSDCFGRGKRLQTNGYNAIENLENCYAIGDNSIQLTDKNFPDGHPQVAQVALQQAKNLAKNFDKLANGKTLKEFSYTDKGSMAIIGRNKAVADLPKNLHFKGFFAWFIWVFVHLISLMHYRNKMATFYNWSIAYFTKDHDLRMIIRPNAPNKDNS</sequence>
<feature type="transmembrane region" description="Helical" evidence="10">
    <location>
        <begin position="373"/>
        <end position="390"/>
    </location>
</feature>
<dbReference type="GO" id="GO:0050136">
    <property type="term" value="F:NADH dehydrogenase (quinone) (non-electrogenic) activity"/>
    <property type="evidence" value="ECO:0007669"/>
    <property type="project" value="UniProtKB-EC"/>
</dbReference>
<dbReference type="InterPro" id="IPR023753">
    <property type="entry name" value="FAD/NAD-binding_dom"/>
</dbReference>
<dbReference type="InterPro" id="IPR054585">
    <property type="entry name" value="NDH2-like_C"/>
</dbReference>
<evidence type="ECO:0000259" key="11">
    <source>
        <dbReference type="Pfam" id="PF07992"/>
    </source>
</evidence>
<dbReference type="Pfam" id="PF07992">
    <property type="entry name" value="Pyr_redox_2"/>
    <property type="match status" value="1"/>
</dbReference>
<gene>
    <name evidence="13" type="ORF">SAMN05444143_108166</name>
</gene>
<dbReference type="Proteomes" id="UP000182961">
    <property type="component" value="Unassembled WGS sequence"/>
</dbReference>
<keyword evidence="4" id="KW-0274">FAD</keyword>
<keyword evidence="10" id="KW-1133">Transmembrane helix</keyword>
<dbReference type="EC" id="1.6.5.9" evidence="2"/>
<keyword evidence="9" id="KW-0175">Coiled coil</keyword>
<dbReference type="PANTHER" id="PTHR43706">
    <property type="entry name" value="NADH DEHYDROGENASE"/>
    <property type="match status" value="1"/>
</dbReference>
<keyword evidence="5" id="KW-0809">Transit peptide</keyword>
<evidence type="ECO:0000313" key="13">
    <source>
        <dbReference type="EMBL" id="SFN23644.1"/>
    </source>
</evidence>
<organism evidence="13 14">
    <name type="scientific">Flavobacterium succinicans</name>
    <dbReference type="NCBI Taxonomy" id="29536"/>
    <lineage>
        <taxon>Bacteria</taxon>
        <taxon>Pseudomonadati</taxon>
        <taxon>Bacteroidota</taxon>
        <taxon>Flavobacteriia</taxon>
        <taxon>Flavobacteriales</taxon>
        <taxon>Flavobacteriaceae</taxon>
        <taxon>Flavobacterium</taxon>
    </lineage>
</organism>
<evidence type="ECO:0000259" key="12">
    <source>
        <dbReference type="Pfam" id="PF22366"/>
    </source>
</evidence>
<dbReference type="Pfam" id="PF22366">
    <property type="entry name" value="NDH2_C"/>
    <property type="match status" value="1"/>
</dbReference>
<accession>A0A1I4XCL6</accession>
<dbReference type="AlphaFoldDB" id="A0A1I4XCL6"/>
<dbReference type="PRINTS" id="PR00368">
    <property type="entry name" value="FADPNR"/>
</dbReference>
<dbReference type="Gene3D" id="3.50.50.100">
    <property type="match status" value="1"/>
</dbReference>
<name>A0A1I4XCL6_9FLAO</name>
<comment type="catalytic activity">
    <reaction evidence="8">
        <text>a quinone + NADH + H(+) = a quinol + NAD(+)</text>
        <dbReference type="Rhea" id="RHEA:46160"/>
        <dbReference type="ChEBI" id="CHEBI:15378"/>
        <dbReference type="ChEBI" id="CHEBI:24646"/>
        <dbReference type="ChEBI" id="CHEBI:57540"/>
        <dbReference type="ChEBI" id="CHEBI:57945"/>
        <dbReference type="ChEBI" id="CHEBI:132124"/>
        <dbReference type="EC" id="1.6.5.9"/>
    </reaction>
</comment>
<keyword evidence="6" id="KW-0560">Oxidoreductase</keyword>
<dbReference type="SUPFAM" id="SSF51905">
    <property type="entry name" value="FAD/NAD(P)-binding domain"/>
    <property type="match status" value="2"/>
</dbReference>
<evidence type="ECO:0000256" key="3">
    <source>
        <dbReference type="ARBA" id="ARBA00022630"/>
    </source>
</evidence>
<evidence type="ECO:0000256" key="2">
    <source>
        <dbReference type="ARBA" id="ARBA00012637"/>
    </source>
</evidence>
<dbReference type="EMBL" id="FOUT01000008">
    <property type="protein sequence ID" value="SFN23644.1"/>
    <property type="molecule type" value="Genomic_DNA"/>
</dbReference>
<keyword evidence="10" id="KW-0472">Membrane</keyword>
<evidence type="ECO:0000256" key="1">
    <source>
        <dbReference type="ARBA" id="ARBA00005272"/>
    </source>
</evidence>
<feature type="domain" description="FAD/NAD(P)-binding" evidence="11">
    <location>
        <begin position="3"/>
        <end position="325"/>
    </location>
</feature>
<reference evidence="14" key="1">
    <citation type="submission" date="2016-10" db="EMBL/GenBank/DDBJ databases">
        <authorList>
            <person name="Varghese N."/>
            <person name="Submissions S."/>
        </authorList>
    </citation>
    <scope>NUCLEOTIDE SEQUENCE [LARGE SCALE GENOMIC DNA]</scope>
    <source>
        <strain evidence="14">DSM 4002</strain>
    </source>
</reference>
<evidence type="ECO:0000256" key="8">
    <source>
        <dbReference type="ARBA" id="ARBA00047599"/>
    </source>
</evidence>
<dbReference type="InterPro" id="IPR045024">
    <property type="entry name" value="NDH-2"/>
</dbReference>
<feature type="coiled-coil region" evidence="9">
    <location>
        <begin position="124"/>
        <end position="158"/>
    </location>
</feature>
<proteinExistence type="inferred from homology"/>
<keyword evidence="3" id="KW-0285">Flavoprotein</keyword>
<evidence type="ECO:0000256" key="9">
    <source>
        <dbReference type="SAM" id="Coils"/>
    </source>
</evidence>
<evidence type="ECO:0000313" key="14">
    <source>
        <dbReference type="Proteomes" id="UP000182961"/>
    </source>
</evidence>
<dbReference type="InterPro" id="IPR036188">
    <property type="entry name" value="FAD/NAD-bd_sf"/>
</dbReference>
<evidence type="ECO:0000256" key="7">
    <source>
        <dbReference type="ARBA" id="ARBA00023027"/>
    </source>
</evidence>
<keyword evidence="14" id="KW-1185">Reference proteome</keyword>
<dbReference type="eggNOG" id="COG1252">
    <property type="taxonomic scope" value="Bacteria"/>
</dbReference>
<dbReference type="RefSeq" id="WP_035717515.1">
    <property type="nucleotide sequence ID" value="NZ_CBCRUM010000005.1"/>
</dbReference>
<dbReference type="PRINTS" id="PR00411">
    <property type="entry name" value="PNDRDTASEI"/>
</dbReference>
<protein>
    <recommendedName>
        <fullName evidence="2">NADH:ubiquinone reductase (non-electrogenic)</fullName>
        <ecNumber evidence="2">1.6.5.9</ecNumber>
    </recommendedName>
</protein>
<evidence type="ECO:0000256" key="5">
    <source>
        <dbReference type="ARBA" id="ARBA00022946"/>
    </source>
</evidence>
<evidence type="ECO:0000256" key="6">
    <source>
        <dbReference type="ARBA" id="ARBA00023002"/>
    </source>
</evidence>
<evidence type="ECO:0000256" key="10">
    <source>
        <dbReference type="SAM" id="Phobius"/>
    </source>
</evidence>